<reference evidence="1 2" key="2">
    <citation type="submission" date="2018-11" db="EMBL/GenBank/DDBJ databases">
        <authorList>
            <consortium name="Pathogen Informatics"/>
        </authorList>
    </citation>
    <scope>NUCLEOTIDE SEQUENCE [LARGE SCALE GENOMIC DNA]</scope>
    <source>
        <strain evidence="1 2">MHpl1</strain>
    </source>
</reference>
<proteinExistence type="predicted"/>
<organism evidence="3">
    <name type="scientific">Haemonchus placei</name>
    <name type="common">Barber's pole worm</name>
    <dbReference type="NCBI Taxonomy" id="6290"/>
    <lineage>
        <taxon>Eukaryota</taxon>
        <taxon>Metazoa</taxon>
        <taxon>Ecdysozoa</taxon>
        <taxon>Nematoda</taxon>
        <taxon>Chromadorea</taxon>
        <taxon>Rhabditida</taxon>
        <taxon>Rhabditina</taxon>
        <taxon>Rhabditomorpha</taxon>
        <taxon>Strongyloidea</taxon>
        <taxon>Trichostrongylidae</taxon>
        <taxon>Haemonchus</taxon>
    </lineage>
</organism>
<reference evidence="3" key="1">
    <citation type="submission" date="2017-02" db="UniProtKB">
        <authorList>
            <consortium name="WormBaseParasite"/>
        </authorList>
    </citation>
    <scope>IDENTIFICATION</scope>
</reference>
<dbReference type="Proteomes" id="UP000268014">
    <property type="component" value="Unassembled WGS sequence"/>
</dbReference>
<protein>
    <submittedName>
        <fullName evidence="3">Leishmanolysin-like peptidase</fullName>
    </submittedName>
</protein>
<gene>
    <name evidence="1" type="ORF">HPLM_LOCUS16543</name>
</gene>
<sequence length="91" mass="10545">MLFDGSLGYGEYTVSIRTQPIAERELSEEFLDGQFDYRPLERRLLGWTARTLARRWTMDRCHGTTFTSPIAVAAGRTPWYTCDPLECRISH</sequence>
<accession>A0A0N4WXK2</accession>
<dbReference type="WBParaSite" id="HPLM_0001655101-mRNA-1">
    <property type="protein sequence ID" value="HPLM_0001655101-mRNA-1"/>
    <property type="gene ID" value="HPLM_0001655101"/>
</dbReference>
<name>A0A0N4WXK2_HAEPC</name>
<keyword evidence="2" id="KW-1185">Reference proteome</keyword>
<evidence type="ECO:0000313" key="1">
    <source>
        <dbReference type="EMBL" id="VDO60490.1"/>
    </source>
</evidence>
<dbReference type="EMBL" id="UZAF01019471">
    <property type="protein sequence ID" value="VDO60490.1"/>
    <property type="molecule type" value="Genomic_DNA"/>
</dbReference>
<dbReference type="AlphaFoldDB" id="A0A0N4WXK2"/>
<evidence type="ECO:0000313" key="2">
    <source>
        <dbReference type="Proteomes" id="UP000268014"/>
    </source>
</evidence>
<evidence type="ECO:0000313" key="3">
    <source>
        <dbReference type="WBParaSite" id="HPLM_0001655101-mRNA-1"/>
    </source>
</evidence>